<keyword evidence="2" id="KW-0472">Membrane</keyword>
<evidence type="ECO:0000256" key="2">
    <source>
        <dbReference type="SAM" id="Phobius"/>
    </source>
</evidence>
<dbReference type="AlphaFoldDB" id="X6MPF5"/>
<evidence type="ECO:0000256" key="1">
    <source>
        <dbReference type="SAM" id="MobiDB-lite"/>
    </source>
</evidence>
<organism evidence="3 4">
    <name type="scientific">Reticulomyxa filosa</name>
    <dbReference type="NCBI Taxonomy" id="46433"/>
    <lineage>
        <taxon>Eukaryota</taxon>
        <taxon>Sar</taxon>
        <taxon>Rhizaria</taxon>
        <taxon>Retaria</taxon>
        <taxon>Foraminifera</taxon>
        <taxon>Monothalamids</taxon>
        <taxon>Reticulomyxidae</taxon>
        <taxon>Reticulomyxa</taxon>
    </lineage>
</organism>
<keyword evidence="2" id="KW-1133">Transmembrane helix</keyword>
<feature type="transmembrane region" description="Helical" evidence="2">
    <location>
        <begin position="115"/>
        <end position="134"/>
    </location>
</feature>
<reference evidence="3 4" key="1">
    <citation type="journal article" date="2013" name="Curr. Biol.">
        <title>The Genome of the Foraminiferan Reticulomyxa filosa.</title>
        <authorList>
            <person name="Glockner G."/>
            <person name="Hulsmann N."/>
            <person name="Schleicher M."/>
            <person name="Noegel A.A."/>
            <person name="Eichinger L."/>
            <person name="Gallinger C."/>
            <person name="Pawlowski J."/>
            <person name="Sierra R."/>
            <person name="Euteneuer U."/>
            <person name="Pillet L."/>
            <person name="Moustafa A."/>
            <person name="Platzer M."/>
            <person name="Groth M."/>
            <person name="Szafranski K."/>
            <person name="Schliwa M."/>
        </authorList>
    </citation>
    <scope>NUCLEOTIDE SEQUENCE [LARGE SCALE GENOMIC DNA]</scope>
</reference>
<gene>
    <name evidence="3" type="ORF">RFI_22416</name>
</gene>
<feature type="region of interest" description="Disordered" evidence="1">
    <location>
        <begin position="656"/>
        <end position="722"/>
    </location>
</feature>
<evidence type="ECO:0000313" key="4">
    <source>
        <dbReference type="Proteomes" id="UP000023152"/>
    </source>
</evidence>
<feature type="region of interest" description="Disordered" evidence="1">
    <location>
        <begin position="524"/>
        <end position="546"/>
    </location>
</feature>
<protein>
    <submittedName>
        <fullName evidence="3">Uncharacterized protein</fullName>
    </submittedName>
</protein>
<sequence>MLSDDTHLKELHRATRLRRQRFIEKQKCWKLCRQFLNVLITQSKDIQIDCLLSPQCEEQKRQLEALSARKKRLRQQNTCKVHTLQYASKGPITLFAKSPSKTESPEKKKKLEQNVVAIATSLFGVFSIIFLFLYEIIYTSLTLMFAGSDDEAVLFAEKEDTNVLLTLDEFEKLHGLDPDSDCENEAPNYDMKSISKRHDSTQQCKTKSDSSKSQNNEGDDFLQQPPQKQMECVTEEEKEVSESLSTVSRVESDSFLPVSTPCTGGIKDTSYQTIFHNQLKNNEQANTQIKSKSKKCTNVTWLLKEPHIASSSQIPFFEKVHTYNFCNVILVRYFFLLLNLLFLKLLLSLRKEIKAKKGEIEDEMKCPEDNDSVKISPRDSVDLPSKTSNFSAFFLTEITDKPYIPKKLISENVNNDNTKTSLSVCDRLKDYYVPKSRSPASHMLTQKSTKKTFGIQLPQLTTSNLKCFRYEQKHQLDLEYCNSHSPRSTVSAPLWSTNKISNLLNNPGAPLSEQGRYNPYSHKLDSDTASCPRIAPNNDNDNKKKKKRLWEHQVQNPGNLTSMKASSVHTVPILTKINEYNAMTPLDDFFTKASSDFGDHSLYESATKAKKPTSSLQQAGELLLEKQEKMLERSLWKIDAQLQEIQQNDAKIVQTRQPNNGRSQDHTGLTLPVIAPRNRTKDLGSPQFAHSYSQQQKTSAVVPVKTKKSPIFKTCRQRRWKS</sequence>
<keyword evidence="2" id="KW-0812">Transmembrane</keyword>
<keyword evidence="4" id="KW-1185">Reference proteome</keyword>
<feature type="compositionally biased region" description="Polar residues" evidence="1">
    <location>
        <begin position="688"/>
        <end position="699"/>
    </location>
</feature>
<accession>X6MPF5</accession>
<name>X6MPF5_RETFI</name>
<proteinExistence type="predicted"/>
<dbReference type="Proteomes" id="UP000023152">
    <property type="component" value="Unassembled WGS sequence"/>
</dbReference>
<feature type="compositionally biased region" description="Basic and acidic residues" evidence="1">
    <location>
        <begin position="196"/>
        <end position="210"/>
    </location>
</feature>
<feature type="compositionally biased region" description="Basic residues" evidence="1">
    <location>
        <begin position="705"/>
        <end position="722"/>
    </location>
</feature>
<comment type="caution">
    <text evidence="3">The sequence shown here is derived from an EMBL/GenBank/DDBJ whole genome shotgun (WGS) entry which is preliminary data.</text>
</comment>
<dbReference type="EMBL" id="ASPP01019625">
    <property type="protein sequence ID" value="ETO14950.1"/>
    <property type="molecule type" value="Genomic_DNA"/>
</dbReference>
<evidence type="ECO:0000313" key="3">
    <source>
        <dbReference type="EMBL" id="ETO14950.1"/>
    </source>
</evidence>
<feature type="region of interest" description="Disordered" evidence="1">
    <location>
        <begin position="193"/>
        <end position="236"/>
    </location>
</feature>